<reference evidence="10" key="1">
    <citation type="submission" date="2021-01" db="UniProtKB">
        <authorList>
            <consortium name="EnsemblPlants"/>
        </authorList>
    </citation>
    <scope>IDENTIFICATION</scope>
</reference>
<dbReference type="InterPro" id="IPR032861">
    <property type="entry name" value="TAXi_N"/>
</dbReference>
<dbReference type="AlphaFoldDB" id="A0A7N0TUZ1"/>
<dbReference type="GO" id="GO:0004190">
    <property type="term" value="F:aspartic-type endopeptidase activity"/>
    <property type="evidence" value="ECO:0007669"/>
    <property type="project" value="UniProtKB-KW"/>
</dbReference>
<dbReference type="InterPro" id="IPR001969">
    <property type="entry name" value="Aspartic_peptidase_AS"/>
</dbReference>
<dbReference type="PROSITE" id="PS00141">
    <property type="entry name" value="ASP_PROTEASE"/>
    <property type="match status" value="2"/>
</dbReference>
<sequence length="481" mass="53552">MLKSFLFLILLIPSLKDQFLFKHYVEASFDWEEADQEESSAKFELIHRHASILSTVGRLERMKQLVHGDSVRRNEITHRIGVANRRRANELQSRPREMITPMRSASDVGLGEYFVSFRVGIPPQKAVIIADTGSDLTWLKCNYGSLLGDADTSEFHTEKTFWADRSPTFRFVPCGSEVCSDDLSNLFSLTECPEHGAPCAFDYGYADGSFIMGHFAFDTVTVSLRNKEPMRVRDILIGCSNATQSFEQTDGVMGLGYGKHSFAIRAAEEFGAKFSYCLVDHLSPSNHINYLTFGNATRTSLPDMQQTELIVGHIGTFYAVDVQGISVDGKMLDIPAEVWNVTSRGGVILDTGTTLTALAGPAYEAVITAMNDKLSKLERVEIPDLIMEYCFNSSGFQESDAQELSIHFKDGAVFRPLVNSYVLDVDDDVKCLGFTRLKWPDVSVIGNILQQNHLWEFDVGKHKLGFAPSSCAVVRSKSLKG</sequence>
<accession>A0A7N0TUZ1</accession>
<keyword evidence="11" id="KW-1185">Reference proteome</keyword>
<evidence type="ECO:0000256" key="2">
    <source>
        <dbReference type="ARBA" id="ARBA00022670"/>
    </source>
</evidence>
<dbReference type="PANTHER" id="PTHR47967:SF37">
    <property type="entry name" value="ASPARTIC PROTEINASE NEPENTHESIN-1-LIKE"/>
    <property type="match status" value="1"/>
</dbReference>
<evidence type="ECO:0000259" key="9">
    <source>
        <dbReference type="PROSITE" id="PS51767"/>
    </source>
</evidence>
<keyword evidence="5" id="KW-0325">Glycoprotein</keyword>
<organism evidence="10 11">
    <name type="scientific">Kalanchoe fedtschenkoi</name>
    <name type="common">Lavender scallops</name>
    <name type="synonym">South American air plant</name>
    <dbReference type="NCBI Taxonomy" id="63787"/>
    <lineage>
        <taxon>Eukaryota</taxon>
        <taxon>Viridiplantae</taxon>
        <taxon>Streptophyta</taxon>
        <taxon>Embryophyta</taxon>
        <taxon>Tracheophyta</taxon>
        <taxon>Spermatophyta</taxon>
        <taxon>Magnoliopsida</taxon>
        <taxon>eudicotyledons</taxon>
        <taxon>Gunneridae</taxon>
        <taxon>Pentapetalae</taxon>
        <taxon>Saxifragales</taxon>
        <taxon>Crassulaceae</taxon>
        <taxon>Kalanchoe</taxon>
    </lineage>
</organism>
<dbReference type="InterPro" id="IPR033121">
    <property type="entry name" value="PEPTIDASE_A1"/>
</dbReference>
<feature type="active site" evidence="6">
    <location>
        <position position="350"/>
    </location>
</feature>
<evidence type="ECO:0000313" key="10">
    <source>
        <dbReference type="EnsemblPlants" id="Kaladp0046s0237.1.v1.1"/>
    </source>
</evidence>
<keyword evidence="4 7" id="KW-0378">Hydrolase</keyword>
<name>A0A7N0TUZ1_KALFE</name>
<dbReference type="GO" id="GO:0005975">
    <property type="term" value="P:carbohydrate metabolic process"/>
    <property type="evidence" value="ECO:0007669"/>
    <property type="project" value="EnsemblPlants"/>
</dbReference>
<evidence type="ECO:0000256" key="1">
    <source>
        <dbReference type="ARBA" id="ARBA00007447"/>
    </source>
</evidence>
<dbReference type="PANTHER" id="PTHR47967">
    <property type="entry name" value="OS07G0603500 PROTEIN-RELATED"/>
    <property type="match status" value="1"/>
</dbReference>
<evidence type="ECO:0000313" key="11">
    <source>
        <dbReference type="Proteomes" id="UP000594263"/>
    </source>
</evidence>
<dbReference type="FunFam" id="2.40.70.10:FF:000033">
    <property type="entry name" value="Aspartyl protease family protein"/>
    <property type="match status" value="1"/>
</dbReference>
<dbReference type="GO" id="GO:0009507">
    <property type="term" value="C:chloroplast"/>
    <property type="evidence" value="ECO:0007669"/>
    <property type="project" value="EnsemblPlants"/>
</dbReference>
<dbReference type="Pfam" id="PF14541">
    <property type="entry name" value="TAXi_C"/>
    <property type="match status" value="1"/>
</dbReference>
<dbReference type="Proteomes" id="UP000594263">
    <property type="component" value="Unplaced"/>
</dbReference>
<dbReference type="InterPro" id="IPR051708">
    <property type="entry name" value="Plant_Aspart_Prot_A1"/>
</dbReference>
<dbReference type="InterPro" id="IPR032799">
    <property type="entry name" value="TAXi_C"/>
</dbReference>
<feature type="domain" description="Peptidase A1" evidence="9">
    <location>
        <begin position="113"/>
        <end position="467"/>
    </location>
</feature>
<dbReference type="GO" id="GO:0010019">
    <property type="term" value="P:chloroplast-nucleus signaling pathway"/>
    <property type="evidence" value="ECO:0007669"/>
    <property type="project" value="EnsemblPlants"/>
</dbReference>
<keyword evidence="2 7" id="KW-0645">Protease</keyword>
<dbReference type="SUPFAM" id="SSF50630">
    <property type="entry name" value="Acid proteases"/>
    <property type="match status" value="1"/>
</dbReference>
<feature type="active site" evidence="6">
    <location>
        <position position="131"/>
    </location>
</feature>
<evidence type="ECO:0000256" key="8">
    <source>
        <dbReference type="SAM" id="SignalP"/>
    </source>
</evidence>
<keyword evidence="3 7" id="KW-0064">Aspartyl protease</keyword>
<dbReference type="Gene3D" id="2.40.70.10">
    <property type="entry name" value="Acid Proteases"/>
    <property type="match status" value="2"/>
</dbReference>
<evidence type="ECO:0000256" key="5">
    <source>
        <dbReference type="ARBA" id="ARBA00023180"/>
    </source>
</evidence>
<dbReference type="GO" id="GO:0007623">
    <property type="term" value="P:circadian rhythm"/>
    <property type="evidence" value="ECO:0007669"/>
    <property type="project" value="EnsemblPlants"/>
</dbReference>
<dbReference type="PROSITE" id="PS51767">
    <property type="entry name" value="PEPTIDASE_A1"/>
    <property type="match status" value="1"/>
</dbReference>
<dbReference type="OMA" id="EFCYYTS"/>
<feature type="signal peptide" evidence="8">
    <location>
        <begin position="1"/>
        <end position="16"/>
    </location>
</feature>
<dbReference type="Pfam" id="PF14543">
    <property type="entry name" value="TAXi_N"/>
    <property type="match status" value="1"/>
</dbReference>
<dbReference type="CDD" id="cd05476">
    <property type="entry name" value="pepsin_A_like_plant"/>
    <property type="match status" value="1"/>
</dbReference>
<proteinExistence type="inferred from homology"/>
<protein>
    <recommendedName>
        <fullName evidence="9">Peptidase A1 domain-containing protein</fullName>
    </recommendedName>
</protein>
<dbReference type="InterPro" id="IPR001461">
    <property type="entry name" value="Aspartic_peptidase_A1"/>
</dbReference>
<dbReference type="GO" id="GO:0009744">
    <property type="term" value="P:response to sucrose"/>
    <property type="evidence" value="ECO:0007669"/>
    <property type="project" value="EnsemblPlants"/>
</dbReference>
<comment type="similarity">
    <text evidence="1 7">Belongs to the peptidase A1 family.</text>
</comment>
<dbReference type="InterPro" id="IPR034161">
    <property type="entry name" value="Pepsin-like_plant"/>
</dbReference>
<evidence type="ECO:0000256" key="7">
    <source>
        <dbReference type="RuleBase" id="RU000454"/>
    </source>
</evidence>
<evidence type="ECO:0000256" key="4">
    <source>
        <dbReference type="ARBA" id="ARBA00022801"/>
    </source>
</evidence>
<dbReference type="GO" id="GO:0006508">
    <property type="term" value="P:proteolysis"/>
    <property type="evidence" value="ECO:0007669"/>
    <property type="project" value="UniProtKB-KW"/>
</dbReference>
<dbReference type="EnsemblPlants" id="Kaladp0046s0237.1.v1.1">
    <property type="protein sequence ID" value="Kaladp0046s0237.1.v1.1"/>
    <property type="gene ID" value="Kaladp0046s0237.v1.1"/>
</dbReference>
<feature type="chain" id="PRO_5029653681" description="Peptidase A1 domain-containing protein" evidence="8">
    <location>
        <begin position="17"/>
        <end position="481"/>
    </location>
</feature>
<evidence type="ECO:0000256" key="6">
    <source>
        <dbReference type="PIRSR" id="PIRSR601461-1"/>
    </source>
</evidence>
<dbReference type="InterPro" id="IPR021109">
    <property type="entry name" value="Peptidase_aspartic_dom_sf"/>
</dbReference>
<dbReference type="PRINTS" id="PR00792">
    <property type="entry name" value="PEPSIN"/>
</dbReference>
<evidence type="ECO:0000256" key="3">
    <source>
        <dbReference type="ARBA" id="ARBA00022750"/>
    </source>
</evidence>
<dbReference type="Gramene" id="Kaladp0046s0237.1.v1.1">
    <property type="protein sequence ID" value="Kaladp0046s0237.1.v1.1"/>
    <property type="gene ID" value="Kaladp0046s0237.v1.1"/>
</dbReference>
<keyword evidence="8" id="KW-0732">Signal</keyword>